<dbReference type="GO" id="GO:0005975">
    <property type="term" value="P:carbohydrate metabolic process"/>
    <property type="evidence" value="ECO:0007669"/>
    <property type="project" value="TreeGrafter"/>
</dbReference>
<dbReference type="Gene3D" id="3.40.50.1110">
    <property type="entry name" value="SGNH hydrolase"/>
    <property type="match status" value="2"/>
</dbReference>
<dbReference type="AlphaFoldDB" id="A0A4U0NYS6"/>
<dbReference type="EMBL" id="SUME01000005">
    <property type="protein sequence ID" value="TJZ59975.1"/>
    <property type="molecule type" value="Genomic_DNA"/>
</dbReference>
<reference evidence="3 4" key="1">
    <citation type="submission" date="2019-04" db="EMBL/GenBank/DDBJ databases">
        <title>Sphingobacterium olei sp. nov., isolated from oil-contaminated soil.</title>
        <authorList>
            <person name="Liu B."/>
        </authorList>
    </citation>
    <scope>NUCLEOTIDE SEQUENCE [LARGE SCALE GENOMIC DNA]</scope>
    <source>
        <strain evidence="3 4">HAL-9</strain>
    </source>
</reference>
<protein>
    <submittedName>
        <fullName evidence="3">9-O-acetylesterase</fullName>
    </submittedName>
</protein>
<dbReference type="PANTHER" id="PTHR22901">
    <property type="entry name" value="SIALATE O-ACETYLESTERASE"/>
    <property type="match status" value="1"/>
</dbReference>
<keyword evidence="4" id="KW-1185">Reference proteome</keyword>
<evidence type="ECO:0000313" key="4">
    <source>
        <dbReference type="Proteomes" id="UP000306808"/>
    </source>
</evidence>
<proteinExistence type="predicted"/>
<feature type="domain" description="Sialate O-acetylesterase" evidence="2">
    <location>
        <begin position="104"/>
        <end position="233"/>
    </location>
</feature>
<dbReference type="SUPFAM" id="SSF49785">
    <property type="entry name" value="Galactose-binding domain-like"/>
    <property type="match status" value="1"/>
</dbReference>
<sequence length="653" mass="73034">MKNWISFIVSLLVYSTMHAEVVLPSIFSNNMILQQKSKVRIWGTSSHRGGVTIITSWDKKKHVTPVQSDGNWFVYVATPSFGGPYDIRIDDGQQLTLKNILIGEVWLCSGQSNMEMPLAGWGHIDNFKEEIAAADFPSIRFLQVQQKTSNHPIQDAAVQHGGWVSISPETIAGFSATAYFFARELYTKTGIPIGLIHTSWGGTVAEAWTSAETLKTIPDFTSALDRVTSASAQETYEKELDLWNQIADQNDEGRKSGKVEWLSRETDDSDWSSMQLPTLWDTDILPSFDGVVYFRKKIQLPAHWLGKKLSLQLGTIDDNDITYWNGQQVGATQGYNQNRRYEIPGSLVQSEDVTIAIRVFDGGGGGGIYGEATQLNLIGPNNEHIALASDWKYKVGLDLSKLPPMPSSNEGPNRPTVLYNAMIHPFVQFKIRGAIWYQGESNADRAYQYRTLFPALIQDWRTHWNQGDFPFYYVQLANFMRKESQPTASAWAELRDAQKDALQLPNTGMAVIADVGDADDIHPKNKQDVGKRLARIALKNTYKQKVLFSGPRLRAYTVKGSEIHLKFDPMGKRLVNQTGGTVLKGFTIAGDDQLFYAAEAILQGNTVIVKSPHVAKPLAVRYGWANNPDLSLYNEELPASPFKTDNWKDSTAR</sequence>
<evidence type="ECO:0000313" key="3">
    <source>
        <dbReference type="EMBL" id="TJZ59975.1"/>
    </source>
</evidence>
<evidence type="ECO:0000256" key="1">
    <source>
        <dbReference type="ARBA" id="ARBA00022801"/>
    </source>
</evidence>
<dbReference type="InterPro" id="IPR008979">
    <property type="entry name" value="Galactose-bd-like_sf"/>
</dbReference>
<dbReference type="InterPro" id="IPR039329">
    <property type="entry name" value="SIAE"/>
</dbReference>
<evidence type="ECO:0000259" key="2">
    <source>
        <dbReference type="Pfam" id="PF03629"/>
    </source>
</evidence>
<dbReference type="RefSeq" id="WP_136901917.1">
    <property type="nucleotide sequence ID" value="NZ_SUME01000005.1"/>
</dbReference>
<dbReference type="SUPFAM" id="SSF52266">
    <property type="entry name" value="SGNH hydrolase"/>
    <property type="match status" value="1"/>
</dbReference>
<keyword evidence="1" id="KW-0378">Hydrolase</keyword>
<dbReference type="PANTHER" id="PTHR22901:SF0">
    <property type="entry name" value="SIALATE O-ACETYLESTERASE"/>
    <property type="match status" value="1"/>
</dbReference>
<accession>A0A4U0NYS6</accession>
<name>A0A4U0NYS6_9SPHI</name>
<dbReference type="Pfam" id="PF03629">
    <property type="entry name" value="SASA"/>
    <property type="match status" value="2"/>
</dbReference>
<dbReference type="Gene3D" id="2.60.120.260">
    <property type="entry name" value="Galactose-binding domain-like"/>
    <property type="match status" value="1"/>
</dbReference>
<dbReference type="Proteomes" id="UP000306808">
    <property type="component" value="Unassembled WGS sequence"/>
</dbReference>
<organism evidence="3 4">
    <name type="scientific">Sphingobacterium olei</name>
    <dbReference type="NCBI Taxonomy" id="2571155"/>
    <lineage>
        <taxon>Bacteria</taxon>
        <taxon>Pseudomonadati</taxon>
        <taxon>Bacteroidota</taxon>
        <taxon>Sphingobacteriia</taxon>
        <taxon>Sphingobacteriales</taxon>
        <taxon>Sphingobacteriaceae</taxon>
        <taxon>Sphingobacterium</taxon>
    </lineage>
</organism>
<dbReference type="GO" id="GO:0001681">
    <property type="term" value="F:sialate O-acetylesterase activity"/>
    <property type="evidence" value="ECO:0007669"/>
    <property type="project" value="InterPro"/>
</dbReference>
<dbReference type="InterPro" id="IPR005181">
    <property type="entry name" value="SASA"/>
</dbReference>
<feature type="domain" description="Sialate O-acetylesterase" evidence="2">
    <location>
        <begin position="416"/>
        <end position="538"/>
    </location>
</feature>
<dbReference type="OrthoDB" id="9816001at2"/>
<gene>
    <name evidence="3" type="ORF">FAZ15_13885</name>
</gene>
<dbReference type="InterPro" id="IPR036514">
    <property type="entry name" value="SGNH_hydro_sf"/>
</dbReference>
<comment type="caution">
    <text evidence="3">The sequence shown here is derived from an EMBL/GenBank/DDBJ whole genome shotgun (WGS) entry which is preliminary data.</text>
</comment>